<dbReference type="InterPro" id="IPR036691">
    <property type="entry name" value="Endo/exonu/phosph_ase_sf"/>
</dbReference>
<dbReference type="SUPFAM" id="SSF56219">
    <property type="entry name" value="DNase I-like"/>
    <property type="match status" value="1"/>
</dbReference>
<name>A0ABR0MD42_GOSAR</name>
<evidence type="ECO:0000313" key="2">
    <source>
        <dbReference type="Proteomes" id="UP001358586"/>
    </source>
</evidence>
<comment type="caution">
    <text evidence="1">The sequence shown here is derived from an EMBL/GenBank/DDBJ whole genome shotgun (WGS) entry which is preliminary data.</text>
</comment>
<keyword evidence="2" id="KW-1185">Reference proteome</keyword>
<dbReference type="EMBL" id="JARKNE010000013">
    <property type="protein sequence ID" value="KAK5771171.1"/>
    <property type="molecule type" value="Genomic_DNA"/>
</dbReference>
<dbReference type="Proteomes" id="UP001358586">
    <property type="component" value="Chromosome 13"/>
</dbReference>
<accession>A0ABR0MD42</accession>
<gene>
    <name evidence="1" type="ORF">PVK06_047353</name>
</gene>
<dbReference type="Gene3D" id="3.60.10.10">
    <property type="entry name" value="Endonuclease/exonuclease/phosphatase"/>
    <property type="match status" value="1"/>
</dbReference>
<sequence>MYRLGQSGGLALLLNDSSSIRIVRYSQNLIEVGVGSMNGASWRLSCFYGYSKHTHRRDSWHLLRELVGSNNESWLVMGDFNDIESNSEKEEGDVYHYLIESFKRALANCDLKDAAWYKQIFTWERECGAKHWVYEKTRLRDVMVEQTNCCLNLEAWGGSNSKYFHAFANERKKNNIIEALKDDRGVLVNEKVDLHQVIHQYFESLFSVDEDNFKLIIRLVDCKVIDRDNEDLLTPFQAHGFQNAILNCILISL</sequence>
<protein>
    <recommendedName>
        <fullName evidence="3">Reverse transcriptase</fullName>
    </recommendedName>
</protein>
<organism evidence="1 2">
    <name type="scientific">Gossypium arboreum</name>
    <name type="common">Tree cotton</name>
    <name type="synonym">Gossypium nanking</name>
    <dbReference type="NCBI Taxonomy" id="29729"/>
    <lineage>
        <taxon>Eukaryota</taxon>
        <taxon>Viridiplantae</taxon>
        <taxon>Streptophyta</taxon>
        <taxon>Embryophyta</taxon>
        <taxon>Tracheophyta</taxon>
        <taxon>Spermatophyta</taxon>
        <taxon>Magnoliopsida</taxon>
        <taxon>eudicotyledons</taxon>
        <taxon>Gunneridae</taxon>
        <taxon>Pentapetalae</taxon>
        <taxon>rosids</taxon>
        <taxon>malvids</taxon>
        <taxon>Malvales</taxon>
        <taxon>Malvaceae</taxon>
        <taxon>Malvoideae</taxon>
        <taxon>Gossypium</taxon>
    </lineage>
</organism>
<reference evidence="1 2" key="1">
    <citation type="submission" date="2023-03" db="EMBL/GenBank/DDBJ databases">
        <title>WGS of Gossypium arboreum.</title>
        <authorList>
            <person name="Yu D."/>
        </authorList>
    </citation>
    <scope>NUCLEOTIDE SEQUENCE [LARGE SCALE GENOMIC DNA]</scope>
    <source>
        <tissue evidence="1">Leaf</tissue>
    </source>
</reference>
<evidence type="ECO:0008006" key="3">
    <source>
        <dbReference type="Google" id="ProtNLM"/>
    </source>
</evidence>
<evidence type="ECO:0000313" key="1">
    <source>
        <dbReference type="EMBL" id="KAK5771171.1"/>
    </source>
</evidence>
<proteinExistence type="predicted"/>